<organism evidence="1 2">
    <name type="scientific">Eumeta variegata</name>
    <name type="common">Bagworm moth</name>
    <name type="synonym">Eumeta japonica</name>
    <dbReference type="NCBI Taxonomy" id="151549"/>
    <lineage>
        <taxon>Eukaryota</taxon>
        <taxon>Metazoa</taxon>
        <taxon>Ecdysozoa</taxon>
        <taxon>Arthropoda</taxon>
        <taxon>Hexapoda</taxon>
        <taxon>Insecta</taxon>
        <taxon>Pterygota</taxon>
        <taxon>Neoptera</taxon>
        <taxon>Endopterygota</taxon>
        <taxon>Lepidoptera</taxon>
        <taxon>Glossata</taxon>
        <taxon>Ditrysia</taxon>
        <taxon>Tineoidea</taxon>
        <taxon>Psychidae</taxon>
        <taxon>Oiketicinae</taxon>
        <taxon>Eumeta</taxon>
    </lineage>
</organism>
<keyword evidence="2" id="KW-1185">Reference proteome</keyword>
<reference evidence="1 2" key="1">
    <citation type="journal article" date="2019" name="Commun. Biol.">
        <title>The bagworm genome reveals a unique fibroin gene that provides high tensile strength.</title>
        <authorList>
            <person name="Kono N."/>
            <person name="Nakamura H."/>
            <person name="Ohtoshi R."/>
            <person name="Tomita M."/>
            <person name="Numata K."/>
            <person name="Arakawa K."/>
        </authorList>
    </citation>
    <scope>NUCLEOTIDE SEQUENCE [LARGE SCALE GENOMIC DNA]</scope>
</reference>
<name>A0A4C1VK65_EUMVA</name>
<dbReference type="Proteomes" id="UP000299102">
    <property type="component" value="Unassembled WGS sequence"/>
</dbReference>
<evidence type="ECO:0000313" key="2">
    <source>
        <dbReference type="Proteomes" id="UP000299102"/>
    </source>
</evidence>
<evidence type="ECO:0000313" key="1">
    <source>
        <dbReference type="EMBL" id="GBP38802.1"/>
    </source>
</evidence>
<proteinExistence type="predicted"/>
<gene>
    <name evidence="1" type="ORF">EVAR_33552_1</name>
</gene>
<dbReference type="EMBL" id="BGZK01000354">
    <property type="protein sequence ID" value="GBP38802.1"/>
    <property type="molecule type" value="Genomic_DNA"/>
</dbReference>
<accession>A0A4C1VK65</accession>
<comment type="caution">
    <text evidence="1">The sequence shown here is derived from an EMBL/GenBank/DDBJ whole genome shotgun (WGS) entry which is preliminary data.</text>
</comment>
<protein>
    <submittedName>
        <fullName evidence="1">Uncharacterized protein</fullName>
    </submittedName>
</protein>
<dbReference type="AlphaFoldDB" id="A0A4C1VK65"/>
<sequence>MSRCLIDPSTDEIRLAGWFYLYRGVRTCEFDPRRARRPGAGAGRRPLACVPVRASAGCRRPVPEDISATDRSEGPAWCRGAGGSRPRLVAVTVSHGPTLAPRGSLFVSSNAYLISGACVGTGRGAPSRLINYMKRWIRAIGFEVAFRHMSISPVRFIR</sequence>